<feature type="binding site" evidence="6">
    <location>
        <position position="235"/>
    </location>
    <ligand>
        <name>glycine</name>
        <dbReference type="ChEBI" id="CHEBI:57305"/>
    </ligand>
</feature>
<feature type="binding site" description="in other chain" evidence="6">
    <location>
        <begin position="56"/>
        <end position="57"/>
    </location>
    <ligand>
        <name>NAD(+)</name>
        <dbReference type="ChEBI" id="CHEBI:57540"/>
        <note>ligand shared between two adjacent protomers</note>
    </ligand>
</feature>
<dbReference type="EMBL" id="FQUW01000029">
    <property type="protein sequence ID" value="SHF43168.1"/>
    <property type="molecule type" value="Genomic_DNA"/>
</dbReference>
<keyword evidence="8" id="KW-1185">Reference proteome</keyword>
<dbReference type="Gene3D" id="3.50.50.60">
    <property type="entry name" value="FAD/NAD(P)-binding domain"/>
    <property type="match status" value="1"/>
</dbReference>
<evidence type="ECO:0000313" key="7">
    <source>
        <dbReference type="EMBL" id="SHF43168.1"/>
    </source>
</evidence>
<dbReference type="GO" id="GO:0016763">
    <property type="term" value="F:pentosyltransferase activity"/>
    <property type="evidence" value="ECO:0007669"/>
    <property type="project" value="UniProtKB-UniRule"/>
</dbReference>
<feature type="binding site" description="in other chain" evidence="6">
    <location>
        <position position="37"/>
    </location>
    <ligand>
        <name>NAD(+)</name>
        <dbReference type="ChEBI" id="CHEBI:57540"/>
        <note>ligand shared between two adjacent protomers</note>
    </ligand>
</feature>
<dbReference type="UniPathway" id="UPA00060"/>
<feature type="binding site" description="in other chain" evidence="6">
    <location>
        <position position="128"/>
    </location>
    <ligand>
        <name>NAD(+)</name>
        <dbReference type="ChEBI" id="CHEBI:57540"/>
        <note>ligand shared between two adjacent protomers</note>
    </ligand>
</feature>
<comment type="function">
    <text evidence="6">Involved in the biosynthesis of the thiazole moiety of thiamine. Catalyzes the conversion of NAD and glycine to adenosine diphosphate 5-(2-hydroxyethyl)-4-methylthiazole-2-carboxylate (ADT), an adenylated thiazole intermediate, using free sulfide as a source of sulfur.</text>
</comment>
<feature type="binding site" evidence="6">
    <location>
        <begin position="154"/>
        <end position="156"/>
    </location>
    <ligand>
        <name>NAD(+)</name>
        <dbReference type="ChEBI" id="CHEBI:57540"/>
        <note>ligand shared between two adjacent protomers</note>
    </ligand>
</feature>
<keyword evidence="5 6" id="KW-0520">NAD</keyword>
<dbReference type="RefSeq" id="WP_242655960.1">
    <property type="nucleotide sequence ID" value="NZ_FQUW01000029.1"/>
</dbReference>
<protein>
    <recommendedName>
        <fullName evidence="6">Thiamine thiazole synthase</fullName>
        <ecNumber evidence="6">2.4.2.59</ecNumber>
    </recommendedName>
</protein>
<evidence type="ECO:0000256" key="4">
    <source>
        <dbReference type="ARBA" id="ARBA00023004"/>
    </source>
</evidence>
<dbReference type="PANTHER" id="PTHR43422:SF3">
    <property type="entry name" value="THIAMINE THIAZOLE SYNTHASE"/>
    <property type="match status" value="1"/>
</dbReference>
<keyword evidence="2 6" id="KW-0479">Metal-binding</keyword>
<dbReference type="GO" id="GO:0009228">
    <property type="term" value="P:thiamine biosynthetic process"/>
    <property type="evidence" value="ECO:0007669"/>
    <property type="project" value="UniProtKB-KW"/>
</dbReference>
<dbReference type="HAMAP" id="MF_00304">
    <property type="entry name" value="Thi4"/>
    <property type="match status" value="1"/>
</dbReference>
<accession>A0A1M5BL16</accession>
<comment type="similarity">
    <text evidence="6">Belongs to the THI4 family.</text>
</comment>
<dbReference type="AlphaFoldDB" id="A0A1M5BL16"/>
<comment type="subunit">
    <text evidence="6">Homooctamer; tetramer of dimers.</text>
</comment>
<evidence type="ECO:0000256" key="2">
    <source>
        <dbReference type="ARBA" id="ARBA00022723"/>
    </source>
</evidence>
<dbReference type="InterPro" id="IPR022828">
    <property type="entry name" value="Thi4_prok"/>
</dbReference>
<sequence length="260" mass="27820">MMHLEDVVISKAIISRYQEELLEALESDVAVVGGGPSGLVAAYYLARANKKVVLFERKLSIGGGMWGGGMMFNQIVIQDEALPLLEEFKISYRVFEEGYYTASSVEAVAALTLGAVRAGAKIFNLISVEDIMVRDNRVAGLVINWTPVDLGRLHVDPLTVQSSYVIDCTGHDAQVAGMIVKKMGAVLKTTTGTLEGEKPMWAARGEMATVANTREVYPGLIVAGMAANAVCGGHRMGPVFGGMLLSGQRAARIILEGDKT</sequence>
<evidence type="ECO:0000256" key="5">
    <source>
        <dbReference type="ARBA" id="ARBA00023027"/>
    </source>
</evidence>
<feature type="binding site" description="in other chain" evidence="6">
    <location>
        <position position="171"/>
    </location>
    <ligand>
        <name>Fe cation</name>
        <dbReference type="ChEBI" id="CHEBI:24875"/>
        <note>ligand shared between two adjacent protomers</note>
    </ligand>
</feature>
<keyword evidence="3 6" id="KW-0784">Thiamine biosynthesis</keyword>
<dbReference type="PANTHER" id="PTHR43422">
    <property type="entry name" value="THIAMINE THIAZOLE SYNTHASE"/>
    <property type="match status" value="1"/>
</dbReference>
<comment type="catalytic activity">
    <reaction evidence="6">
        <text>hydrogen sulfide + glycine + NAD(+) = ADP-5-ethyl-4-methylthiazole-2-carboxylate + nicotinamide + 3 H2O + H(+)</text>
        <dbReference type="Rhea" id="RHEA:55704"/>
        <dbReference type="ChEBI" id="CHEBI:15377"/>
        <dbReference type="ChEBI" id="CHEBI:15378"/>
        <dbReference type="ChEBI" id="CHEBI:17154"/>
        <dbReference type="ChEBI" id="CHEBI:29919"/>
        <dbReference type="ChEBI" id="CHEBI:57305"/>
        <dbReference type="ChEBI" id="CHEBI:57540"/>
        <dbReference type="ChEBI" id="CHEBI:139151"/>
        <dbReference type="EC" id="2.4.2.59"/>
    </reaction>
</comment>
<dbReference type="InterPro" id="IPR002922">
    <property type="entry name" value="Thi4_fam"/>
</dbReference>
<evidence type="ECO:0000256" key="1">
    <source>
        <dbReference type="ARBA" id="ARBA00022679"/>
    </source>
</evidence>
<comment type="cofactor">
    <cofactor evidence="6">
        <name>Fe(2+)</name>
        <dbReference type="ChEBI" id="CHEBI:29033"/>
    </cofactor>
</comment>
<dbReference type="Pfam" id="PF01946">
    <property type="entry name" value="Thi4"/>
    <property type="match status" value="1"/>
</dbReference>
<comment type="pathway">
    <text evidence="6">Cofactor biosynthesis; thiamine diphosphate biosynthesis.</text>
</comment>
<keyword evidence="4 6" id="KW-0408">Iron</keyword>
<evidence type="ECO:0000256" key="6">
    <source>
        <dbReference type="HAMAP-Rule" id="MF_00304"/>
    </source>
</evidence>
<dbReference type="Proteomes" id="UP000184196">
    <property type="component" value="Unassembled WGS sequence"/>
</dbReference>
<gene>
    <name evidence="6" type="primary">thi4</name>
    <name evidence="7" type="ORF">SAMN02745218_02238</name>
</gene>
<dbReference type="GO" id="GO:0009229">
    <property type="term" value="P:thiamine diphosphate biosynthetic process"/>
    <property type="evidence" value="ECO:0007669"/>
    <property type="project" value="UniProtKB-UniRule"/>
</dbReference>
<feature type="binding site" description="in other chain" evidence="6">
    <location>
        <position position="64"/>
    </location>
    <ligand>
        <name>NAD(+)</name>
        <dbReference type="ChEBI" id="CHEBI:57540"/>
        <note>ligand shared between two adjacent protomers</note>
    </ligand>
</feature>
<organism evidence="7 8">
    <name type="scientific">Desulfofundulus australicus DSM 11792</name>
    <dbReference type="NCBI Taxonomy" id="1121425"/>
    <lineage>
        <taxon>Bacteria</taxon>
        <taxon>Bacillati</taxon>
        <taxon>Bacillota</taxon>
        <taxon>Clostridia</taxon>
        <taxon>Eubacteriales</taxon>
        <taxon>Peptococcaceae</taxon>
        <taxon>Desulfofundulus</taxon>
    </lineage>
</organism>
<proteinExistence type="inferred from homology"/>
<comment type="caution">
    <text evidence="6">Lacks conserved residue(s) required for the propagation of feature annotation.</text>
</comment>
<reference evidence="8" key="1">
    <citation type="submission" date="2016-11" db="EMBL/GenBank/DDBJ databases">
        <authorList>
            <person name="Varghese N."/>
            <person name="Submissions S."/>
        </authorList>
    </citation>
    <scope>NUCLEOTIDE SEQUENCE [LARGE SCALE GENOMIC DNA]</scope>
    <source>
        <strain evidence="8">DSM 11792</strain>
    </source>
</reference>
<dbReference type="SUPFAM" id="SSF51905">
    <property type="entry name" value="FAD/NAD(P)-binding domain"/>
    <property type="match status" value="1"/>
</dbReference>
<name>A0A1M5BL16_9FIRM</name>
<dbReference type="PRINTS" id="PR00420">
    <property type="entry name" value="RNGMNOXGNASE"/>
</dbReference>
<dbReference type="InterPro" id="IPR036188">
    <property type="entry name" value="FAD/NAD-bd_sf"/>
</dbReference>
<evidence type="ECO:0000313" key="8">
    <source>
        <dbReference type="Proteomes" id="UP000184196"/>
    </source>
</evidence>
<keyword evidence="1 6" id="KW-0808">Transferase</keyword>
<feature type="binding site" evidence="6">
    <location>
        <position position="156"/>
    </location>
    <ligand>
        <name>Fe cation</name>
        <dbReference type="ChEBI" id="CHEBI:24875"/>
        <note>ligand shared between two adjacent protomers</note>
    </ligand>
</feature>
<feature type="binding site" description="in other chain" evidence="6">
    <location>
        <position position="225"/>
    </location>
    <ligand>
        <name>NAD(+)</name>
        <dbReference type="ChEBI" id="CHEBI:57540"/>
        <note>ligand shared between two adjacent protomers</note>
    </ligand>
</feature>
<dbReference type="NCBIfam" id="TIGR00292">
    <property type="entry name" value="sulfide-dependent adenosine diphosphate thiazole synthase"/>
    <property type="match status" value="1"/>
</dbReference>
<dbReference type="GO" id="GO:0005506">
    <property type="term" value="F:iron ion binding"/>
    <property type="evidence" value="ECO:0007669"/>
    <property type="project" value="UniProtKB-UniRule"/>
</dbReference>
<dbReference type="GO" id="GO:0052837">
    <property type="term" value="P:thiazole biosynthetic process"/>
    <property type="evidence" value="ECO:0007669"/>
    <property type="project" value="UniProtKB-UniRule"/>
</dbReference>
<dbReference type="EC" id="2.4.2.59" evidence="6"/>
<evidence type="ECO:0000256" key="3">
    <source>
        <dbReference type="ARBA" id="ARBA00022977"/>
    </source>
</evidence>